<comment type="caution">
    <text evidence="2">The sequence shown here is derived from an EMBL/GenBank/DDBJ whole genome shotgun (WGS) entry which is preliminary data.</text>
</comment>
<dbReference type="AlphaFoldDB" id="A0AA37W444"/>
<evidence type="ECO:0000313" key="3">
    <source>
        <dbReference type="Proteomes" id="UP001161389"/>
    </source>
</evidence>
<protein>
    <recommendedName>
        <fullName evidence="4">Tetratricopeptide repeat protein</fullName>
    </recommendedName>
</protein>
<feature type="chain" id="PRO_5041282608" description="Tetratricopeptide repeat protein" evidence="1">
    <location>
        <begin position="27"/>
        <end position="281"/>
    </location>
</feature>
<evidence type="ECO:0000256" key="1">
    <source>
        <dbReference type="SAM" id="SignalP"/>
    </source>
</evidence>
<evidence type="ECO:0008006" key="4">
    <source>
        <dbReference type="Google" id="ProtNLM"/>
    </source>
</evidence>
<feature type="signal peptide" evidence="1">
    <location>
        <begin position="1"/>
        <end position="26"/>
    </location>
</feature>
<accession>A0AA37W444</accession>
<proteinExistence type="predicted"/>
<keyword evidence="1" id="KW-0732">Signal</keyword>
<evidence type="ECO:0000313" key="2">
    <source>
        <dbReference type="EMBL" id="GLQ29772.1"/>
    </source>
</evidence>
<dbReference type="EMBL" id="BSNM01000002">
    <property type="protein sequence ID" value="GLQ29772.1"/>
    <property type="molecule type" value="Genomic_DNA"/>
</dbReference>
<gene>
    <name evidence="2" type="ORF">GCM10007876_02500</name>
</gene>
<organism evidence="2 3">
    <name type="scientific">Litoribrevibacter albus</name>
    <dbReference type="NCBI Taxonomy" id="1473156"/>
    <lineage>
        <taxon>Bacteria</taxon>
        <taxon>Pseudomonadati</taxon>
        <taxon>Pseudomonadota</taxon>
        <taxon>Gammaproteobacteria</taxon>
        <taxon>Oceanospirillales</taxon>
        <taxon>Oceanospirillaceae</taxon>
        <taxon>Litoribrevibacter</taxon>
    </lineage>
</organism>
<reference evidence="2" key="2">
    <citation type="submission" date="2023-01" db="EMBL/GenBank/DDBJ databases">
        <title>Draft genome sequence of Litoribrevibacter albus strain NBRC 110071.</title>
        <authorList>
            <person name="Sun Q."/>
            <person name="Mori K."/>
        </authorList>
    </citation>
    <scope>NUCLEOTIDE SEQUENCE</scope>
    <source>
        <strain evidence="2">NBRC 110071</strain>
    </source>
</reference>
<dbReference type="Gene3D" id="1.25.40.10">
    <property type="entry name" value="Tetratricopeptide repeat domain"/>
    <property type="match status" value="1"/>
</dbReference>
<sequence length="281" mass="31621">MLRKAPLLKKAASLLGIGLLTVSLQACLPGPGTGLTVAGLGGHKLAMNKENIAMRAHAALHEESDLLTFSVEAISKDKTEKAVETYLEGYNNPKNSDPIRAIALYQIGLLYMNHYNRARDDEKAVTYLKKAKDEFNIEPLNKRIDDRLAKIEQRKSNVVILSADQHLMNWKKQPKLPPKVIPHDDEMKDFTARAISTDRVQEAILLYTLMYENKGSTNELKAGSLYQIGLMYMSPYNAQGSEEKALEYFVRIQREFPESQTAKQANLKAGYLINKQKIILD</sequence>
<dbReference type="PROSITE" id="PS51257">
    <property type="entry name" value="PROKAR_LIPOPROTEIN"/>
    <property type="match status" value="1"/>
</dbReference>
<keyword evidence="3" id="KW-1185">Reference proteome</keyword>
<name>A0AA37W444_9GAMM</name>
<dbReference type="RefSeq" id="WP_284377819.1">
    <property type="nucleotide sequence ID" value="NZ_BSNM01000002.1"/>
</dbReference>
<dbReference type="Proteomes" id="UP001161389">
    <property type="component" value="Unassembled WGS sequence"/>
</dbReference>
<dbReference type="SUPFAM" id="SSF81901">
    <property type="entry name" value="HCP-like"/>
    <property type="match status" value="1"/>
</dbReference>
<reference evidence="2" key="1">
    <citation type="journal article" date="2014" name="Int. J. Syst. Evol. Microbiol.">
        <title>Complete genome sequence of Corynebacterium casei LMG S-19264T (=DSM 44701T), isolated from a smear-ripened cheese.</title>
        <authorList>
            <consortium name="US DOE Joint Genome Institute (JGI-PGF)"/>
            <person name="Walter F."/>
            <person name="Albersmeier A."/>
            <person name="Kalinowski J."/>
            <person name="Ruckert C."/>
        </authorList>
    </citation>
    <scope>NUCLEOTIDE SEQUENCE</scope>
    <source>
        <strain evidence="2">NBRC 110071</strain>
    </source>
</reference>
<dbReference type="InterPro" id="IPR011990">
    <property type="entry name" value="TPR-like_helical_dom_sf"/>
</dbReference>